<dbReference type="Proteomes" id="UP001501243">
    <property type="component" value="Unassembled WGS sequence"/>
</dbReference>
<accession>A0ABP8Q6W5</accession>
<protein>
    <recommendedName>
        <fullName evidence="3">DUF4919 domain-containing protein</fullName>
    </recommendedName>
</protein>
<dbReference type="Pfam" id="PF20329">
    <property type="entry name" value="DUF6624"/>
    <property type="match status" value="1"/>
</dbReference>
<reference evidence="2" key="1">
    <citation type="journal article" date="2019" name="Int. J. Syst. Evol. Microbiol.">
        <title>The Global Catalogue of Microorganisms (GCM) 10K type strain sequencing project: providing services to taxonomists for standard genome sequencing and annotation.</title>
        <authorList>
            <consortium name="The Broad Institute Genomics Platform"/>
            <consortium name="The Broad Institute Genome Sequencing Center for Infectious Disease"/>
            <person name="Wu L."/>
            <person name="Ma J."/>
        </authorList>
    </citation>
    <scope>NUCLEOTIDE SEQUENCE [LARGE SCALE GENOMIC DNA]</scope>
    <source>
        <strain evidence="2">JCM 17841</strain>
    </source>
</reference>
<dbReference type="InterPro" id="IPR046732">
    <property type="entry name" value="DUF6624"/>
</dbReference>
<keyword evidence="2" id="KW-1185">Reference proteome</keyword>
<organism evidence="1 2">
    <name type="scientific">Hymenobacter ginsengisoli</name>
    <dbReference type="NCBI Taxonomy" id="1051626"/>
    <lineage>
        <taxon>Bacteria</taxon>
        <taxon>Pseudomonadati</taxon>
        <taxon>Bacteroidota</taxon>
        <taxon>Cytophagia</taxon>
        <taxon>Cytophagales</taxon>
        <taxon>Hymenobacteraceae</taxon>
        <taxon>Hymenobacter</taxon>
    </lineage>
</organism>
<evidence type="ECO:0008006" key="3">
    <source>
        <dbReference type="Google" id="ProtNLM"/>
    </source>
</evidence>
<dbReference type="EMBL" id="BAABGQ010000005">
    <property type="protein sequence ID" value="GAA4498490.1"/>
    <property type="molecule type" value="Genomic_DNA"/>
</dbReference>
<sequence length="218" mass="24925">MLSTALGVQAQQRTGILRLKHELDSLYYVDQVYRAAMFADNKQHLVDSLAAAQHFPVAEASQRLIGLMLQTDSSDIQRVRAIIQRYGYPGRTLVGTPTNEAAFYVIQHSNRIAQYLPLIKRAAEQGELPFRLYAMMLDRQLMYQGQPQVYGTQGRSYSSGQPFIWPIQDPIHVNELRKKAGFDQTVEQNAQRMHITYQVLTLDEVHKMLGYQPQATQK</sequence>
<evidence type="ECO:0000313" key="1">
    <source>
        <dbReference type="EMBL" id="GAA4498490.1"/>
    </source>
</evidence>
<gene>
    <name evidence="1" type="ORF">GCM10023172_15600</name>
</gene>
<evidence type="ECO:0000313" key="2">
    <source>
        <dbReference type="Proteomes" id="UP001501243"/>
    </source>
</evidence>
<comment type="caution">
    <text evidence="1">The sequence shown here is derived from an EMBL/GenBank/DDBJ whole genome shotgun (WGS) entry which is preliminary data.</text>
</comment>
<name>A0ABP8Q6W5_9BACT</name>
<proteinExistence type="predicted"/>